<feature type="region of interest" description="Disordered" evidence="1">
    <location>
        <begin position="158"/>
        <end position="205"/>
    </location>
</feature>
<accession>A0AAV7M029</accession>
<gene>
    <name evidence="2" type="ORF">NDU88_001963</name>
</gene>
<name>A0AAV7M029_PLEWA</name>
<sequence>MIETSLQCSRGVALKLVQSVELPPNLIKVGTPQHLGTQRRGEIGGLPTNQAPAAYTAAHQQCRGPQPLTAPPVNHGGGGYSPGPPTEAASAAPTTDVTMAARQGRTVQESPAQALGEAPAFPDVRLGGGRTRANTAGQHHAAQLTPHLRLTRGPCRLGISEAREPDGRGPQPKQHPRIPPTASRSSPLRHRQPCMLWRPVPVNHP</sequence>
<dbReference type="EMBL" id="JANPWB010000014">
    <property type="protein sequence ID" value="KAJ1096832.1"/>
    <property type="molecule type" value="Genomic_DNA"/>
</dbReference>
<dbReference type="AlphaFoldDB" id="A0AAV7M029"/>
<evidence type="ECO:0000313" key="3">
    <source>
        <dbReference type="Proteomes" id="UP001066276"/>
    </source>
</evidence>
<proteinExistence type="predicted"/>
<organism evidence="2 3">
    <name type="scientific">Pleurodeles waltl</name>
    <name type="common">Iberian ribbed newt</name>
    <dbReference type="NCBI Taxonomy" id="8319"/>
    <lineage>
        <taxon>Eukaryota</taxon>
        <taxon>Metazoa</taxon>
        <taxon>Chordata</taxon>
        <taxon>Craniata</taxon>
        <taxon>Vertebrata</taxon>
        <taxon>Euteleostomi</taxon>
        <taxon>Amphibia</taxon>
        <taxon>Batrachia</taxon>
        <taxon>Caudata</taxon>
        <taxon>Salamandroidea</taxon>
        <taxon>Salamandridae</taxon>
        <taxon>Pleurodelinae</taxon>
        <taxon>Pleurodeles</taxon>
    </lineage>
</organism>
<dbReference type="Proteomes" id="UP001066276">
    <property type="component" value="Chromosome 10"/>
</dbReference>
<reference evidence="2" key="1">
    <citation type="journal article" date="2022" name="bioRxiv">
        <title>Sequencing and chromosome-scale assembly of the giantPleurodeles waltlgenome.</title>
        <authorList>
            <person name="Brown T."/>
            <person name="Elewa A."/>
            <person name="Iarovenko S."/>
            <person name="Subramanian E."/>
            <person name="Araus A.J."/>
            <person name="Petzold A."/>
            <person name="Susuki M."/>
            <person name="Suzuki K.-i.T."/>
            <person name="Hayashi T."/>
            <person name="Toyoda A."/>
            <person name="Oliveira C."/>
            <person name="Osipova E."/>
            <person name="Leigh N.D."/>
            <person name="Simon A."/>
            <person name="Yun M.H."/>
        </authorList>
    </citation>
    <scope>NUCLEOTIDE SEQUENCE</scope>
    <source>
        <strain evidence="2">20211129_DDA</strain>
        <tissue evidence="2">Liver</tissue>
    </source>
</reference>
<keyword evidence="3" id="KW-1185">Reference proteome</keyword>
<feature type="compositionally biased region" description="Low complexity" evidence="1">
    <location>
        <begin position="86"/>
        <end position="95"/>
    </location>
</feature>
<evidence type="ECO:0000256" key="1">
    <source>
        <dbReference type="SAM" id="MobiDB-lite"/>
    </source>
</evidence>
<feature type="region of interest" description="Disordered" evidence="1">
    <location>
        <begin position="66"/>
        <end position="143"/>
    </location>
</feature>
<comment type="caution">
    <text evidence="2">The sequence shown here is derived from an EMBL/GenBank/DDBJ whole genome shotgun (WGS) entry which is preliminary data.</text>
</comment>
<protein>
    <submittedName>
        <fullName evidence="2">Uncharacterized protein</fullName>
    </submittedName>
</protein>
<evidence type="ECO:0000313" key="2">
    <source>
        <dbReference type="EMBL" id="KAJ1096832.1"/>
    </source>
</evidence>